<dbReference type="VEuPathDB" id="TriTrypDB:Tbg972.11.12840"/>
<evidence type="ECO:0000313" key="4">
    <source>
        <dbReference type="Proteomes" id="UP000002316"/>
    </source>
</evidence>
<reference evidence="4" key="1">
    <citation type="journal article" date="2010" name="PLoS Negl. Trop. Dis.">
        <title>The genome sequence of Trypanosoma brucei gambiense, causative agent of chronic human african trypanosomiasis.</title>
        <authorList>
            <person name="Jackson A.P."/>
            <person name="Sanders M."/>
            <person name="Berry A."/>
            <person name="McQuillan J."/>
            <person name="Aslett M.A."/>
            <person name="Quail M.A."/>
            <person name="Chukualim B."/>
            <person name="Capewell P."/>
            <person name="MacLeod A."/>
            <person name="Melville S.E."/>
            <person name="Gibson W."/>
            <person name="Barry J.D."/>
            <person name="Berriman M."/>
            <person name="Hertz-Fowler C."/>
        </authorList>
    </citation>
    <scope>NUCLEOTIDE SEQUENCE [LARGE SCALE GENOMIC DNA]</scope>
    <source>
        <strain evidence="4">MHOM/CI/86/DAL972</strain>
    </source>
</reference>
<dbReference type="EMBL" id="FN554974">
    <property type="protein sequence ID" value="CBH18165.1"/>
    <property type="molecule type" value="Genomic_DNA"/>
</dbReference>
<gene>
    <name evidence="3" type="ORF">TbgDal_XI12840</name>
</gene>
<dbReference type="Gene3D" id="2.120.10.80">
    <property type="entry name" value="Kelch-type beta propeller"/>
    <property type="match status" value="1"/>
</dbReference>
<dbReference type="InterPro" id="IPR015915">
    <property type="entry name" value="Kelch-typ_b-propeller"/>
</dbReference>
<dbReference type="Proteomes" id="UP000002316">
    <property type="component" value="Chromosome 11"/>
</dbReference>
<feature type="region of interest" description="Disordered" evidence="1">
    <location>
        <begin position="530"/>
        <end position="588"/>
    </location>
</feature>
<feature type="chain" id="PRO_5003005914" evidence="2">
    <location>
        <begin position="24"/>
        <end position="714"/>
    </location>
</feature>
<keyword evidence="2" id="KW-0732">Signal</keyword>
<evidence type="ECO:0000313" key="3">
    <source>
        <dbReference type="EMBL" id="CBH18165.1"/>
    </source>
</evidence>
<dbReference type="SUPFAM" id="SSF117281">
    <property type="entry name" value="Kelch motif"/>
    <property type="match status" value="1"/>
</dbReference>
<dbReference type="KEGG" id="tbg:TbgDal_XI12840"/>
<dbReference type="Pfam" id="PF24681">
    <property type="entry name" value="Kelch_KLHDC2_KLHL20_DRC7"/>
    <property type="match status" value="1"/>
</dbReference>
<dbReference type="RefSeq" id="XP_011780429.1">
    <property type="nucleotide sequence ID" value="XM_011782127.1"/>
</dbReference>
<dbReference type="GeneID" id="23866447"/>
<feature type="compositionally biased region" description="Polar residues" evidence="1">
    <location>
        <begin position="552"/>
        <end position="583"/>
    </location>
</feature>
<sequence length="714" mass="77927">MGDLPSPLFFLFTVYVCPLSCRCFPASNEQNSMQAWYQFGYDGFPSGDARRRFYCQRDDPCDSEEEQEGYDGNDRPIYYYPMRDSEEASIASAPIAEEEEDALLQQLPTSPFPINISVCNEILGRCGADVVPLRTICGDTSAGEEVYFFVHGGALTATGRVTNASEVVRIKGCTGGKESGEAVTSVATDASLAEVIFSVCGGNPIFHELYMGTSSSSSPPARFGHCTVGIQAPPWVEALSSRCRSDCELYLSLVIGGAFVDQVPKSFHGVIARDSVLCEPWLCATVLKGNLGSPGADGIREKRQRPLTEVCEEPKQYTLHAPLPGMTGLTSTPRLFATLTPWPVAHRDPIITSYAYMGGSLNGWDPLPLFGLWLLHVDTFNWSVSVSLLETLGEEPPSRFGHSATLVNEKEIYVFGGIGTRRTYLNDLMVLNCTTKVWREVYAPSCFSIPPRAFHSSALLPGNCTVVIVGGEAEGRHESSVWRYDVTRGDWRLLSFPLLERALRPPRGACGASQTGCTVSATRLLCERERLTSEGKNSPDDARQIRVDHSDMSSSNRPSSGEMPRSTTSGVHVTSRTFCSSGPSMGEDTPNSPLGVYYFAAMHGSQPQVFTVKDGTLVLGGTKSPGVASLSWIPARTYSLKECAALWICTHREGFLEEAGCRLRSPCDEVSQSEACHYGKSPVEGCCASLVDRSLAEDQLDKWQRSARKRLRGQ</sequence>
<name>D0A914_TRYB9</name>
<evidence type="ECO:0000256" key="1">
    <source>
        <dbReference type="SAM" id="MobiDB-lite"/>
    </source>
</evidence>
<organism evidence="3 4">
    <name type="scientific">Trypanosoma brucei gambiense (strain MHOM/CI/86/DAL972)</name>
    <dbReference type="NCBI Taxonomy" id="679716"/>
    <lineage>
        <taxon>Eukaryota</taxon>
        <taxon>Discoba</taxon>
        <taxon>Euglenozoa</taxon>
        <taxon>Kinetoplastea</taxon>
        <taxon>Metakinetoplastina</taxon>
        <taxon>Trypanosomatida</taxon>
        <taxon>Trypanosomatidae</taxon>
        <taxon>Trypanosoma</taxon>
    </lineage>
</organism>
<dbReference type="AlphaFoldDB" id="D0A914"/>
<dbReference type="PANTHER" id="PTHR23244:SF471">
    <property type="entry name" value="GUANINE NUCLEOTIDE-BINDING PROTEIN SUBUNIT BETA 1-RELATED"/>
    <property type="match status" value="1"/>
</dbReference>
<proteinExistence type="predicted"/>
<dbReference type="PANTHER" id="PTHR23244">
    <property type="entry name" value="KELCH REPEAT DOMAIN"/>
    <property type="match status" value="1"/>
</dbReference>
<protein>
    <submittedName>
        <fullName evidence="3">Uncharacterized protein</fullName>
    </submittedName>
</protein>
<dbReference type="OrthoDB" id="10251809at2759"/>
<accession>D0A914</accession>
<feature type="compositionally biased region" description="Basic and acidic residues" evidence="1">
    <location>
        <begin position="530"/>
        <end position="551"/>
    </location>
</feature>
<evidence type="ECO:0000256" key="2">
    <source>
        <dbReference type="SAM" id="SignalP"/>
    </source>
</evidence>
<feature type="signal peptide" evidence="2">
    <location>
        <begin position="1"/>
        <end position="23"/>
    </location>
</feature>